<dbReference type="SUPFAM" id="SSF51445">
    <property type="entry name" value="(Trans)glycosidases"/>
    <property type="match status" value="1"/>
</dbReference>
<evidence type="ECO:0000256" key="1">
    <source>
        <dbReference type="ARBA" id="ARBA00023295"/>
    </source>
</evidence>
<organism evidence="4 5">
    <name type="scientific">Heyndrickxia camelliae</name>
    <dbReference type="NCBI Taxonomy" id="1707093"/>
    <lineage>
        <taxon>Bacteria</taxon>
        <taxon>Bacillati</taxon>
        <taxon>Bacillota</taxon>
        <taxon>Bacilli</taxon>
        <taxon>Bacillales</taxon>
        <taxon>Bacillaceae</taxon>
        <taxon>Heyndrickxia</taxon>
    </lineage>
</organism>
<dbReference type="Pfam" id="PF00704">
    <property type="entry name" value="Glyco_hydro_18"/>
    <property type="match status" value="1"/>
</dbReference>
<dbReference type="AlphaFoldDB" id="A0A2N3LPB0"/>
<dbReference type="CDD" id="cd00118">
    <property type="entry name" value="LysM"/>
    <property type="match status" value="2"/>
</dbReference>
<sequence length="421" mass="47199">MAVHVVKHGENLWGIANKYRVNMQTLINLNGLTTTSLVPGLALYAPDNLLPIRTYRIKKGDQLNLLSQKFNTELSYILSMNPNVHPQQLSIGQIINIPSPIKLEITTLGFIFPSSISSITPILTSLSKQLTYLAIVAYSFREQGNAYNLTDDTAIIETCHKLNIRPLLMIRNLMSEQFSADLVGDVLGNAAYRQNLVTSIVNLTRERGFSGVSIDFEFIPPEHRNDFITFLSALKNSLGNLLLHVNVHAKAADLPTNRIVGAYNYAAIGEIADYMTVMTIDYGYPGGPPDPVAPIWWVEQVISYAVSQMNPAKLQIAMALYGYDKAVTNNQTRALSVQSSQNQAITTGSTIQFDQTAYSPWYRYFQNAQERIVWFEDIRSYIAKYRLIDLYGIAGATYWQISLSAPQNWAFVQRNINVSKI</sequence>
<dbReference type="InterPro" id="IPR011583">
    <property type="entry name" value="Chitinase_II/V-like_cat"/>
</dbReference>
<comment type="caution">
    <text evidence="4">The sequence shown here is derived from an EMBL/GenBank/DDBJ whole genome shotgun (WGS) entry which is preliminary data.</text>
</comment>
<dbReference type="GO" id="GO:0008061">
    <property type="term" value="F:chitin binding"/>
    <property type="evidence" value="ECO:0007669"/>
    <property type="project" value="InterPro"/>
</dbReference>
<name>A0A2N3LPB0_9BACI</name>
<feature type="domain" description="LysM" evidence="2">
    <location>
        <begin position="2"/>
        <end position="45"/>
    </location>
</feature>
<feature type="domain" description="GH18" evidence="3">
    <location>
        <begin position="106"/>
        <end position="421"/>
    </location>
</feature>
<dbReference type="InterPro" id="IPR018392">
    <property type="entry name" value="LysM"/>
</dbReference>
<dbReference type="PANTHER" id="PTHR46066">
    <property type="entry name" value="CHITINASE DOMAIN-CONTAINING PROTEIN 1 FAMILY MEMBER"/>
    <property type="match status" value="1"/>
</dbReference>
<dbReference type="GO" id="GO:0016798">
    <property type="term" value="F:hydrolase activity, acting on glycosyl bonds"/>
    <property type="evidence" value="ECO:0007669"/>
    <property type="project" value="UniProtKB-KW"/>
</dbReference>
<feature type="domain" description="LysM" evidence="2">
    <location>
        <begin position="53"/>
        <end position="97"/>
    </location>
</feature>
<evidence type="ECO:0000259" key="2">
    <source>
        <dbReference type="PROSITE" id="PS51782"/>
    </source>
</evidence>
<gene>
    <name evidence="4" type="ORF">CWO92_00175</name>
</gene>
<dbReference type="InterPro" id="IPR029070">
    <property type="entry name" value="Chitinase_insertion_sf"/>
</dbReference>
<dbReference type="Proteomes" id="UP000233440">
    <property type="component" value="Unassembled WGS sequence"/>
</dbReference>
<evidence type="ECO:0000313" key="5">
    <source>
        <dbReference type="Proteomes" id="UP000233440"/>
    </source>
</evidence>
<dbReference type="Gene3D" id="3.20.20.80">
    <property type="entry name" value="Glycosidases"/>
    <property type="match status" value="1"/>
</dbReference>
<dbReference type="SMART" id="SM00636">
    <property type="entry name" value="Glyco_18"/>
    <property type="match status" value="1"/>
</dbReference>
<evidence type="ECO:0000313" key="4">
    <source>
        <dbReference type="EMBL" id="PKR86522.1"/>
    </source>
</evidence>
<proteinExistence type="predicted"/>
<dbReference type="GO" id="GO:0012505">
    <property type="term" value="C:endomembrane system"/>
    <property type="evidence" value="ECO:0007669"/>
    <property type="project" value="TreeGrafter"/>
</dbReference>
<dbReference type="SUPFAM" id="SSF54106">
    <property type="entry name" value="LysM domain"/>
    <property type="match status" value="2"/>
</dbReference>
<dbReference type="InterPro" id="IPR036779">
    <property type="entry name" value="LysM_dom_sf"/>
</dbReference>
<keyword evidence="1" id="KW-0378">Hydrolase</keyword>
<keyword evidence="1" id="KW-0326">Glycosidase</keyword>
<dbReference type="GO" id="GO:0070492">
    <property type="term" value="F:oligosaccharide binding"/>
    <property type="evidence" value="ECO:0007669"/>
    <property type="project" value="TreeGrafter"/>
</dbReference>
<dbReference type="OrthoDB" id="9769314at2"/>
<dbReference type="PROSITE" id="PS51910">
    <property type="entry name" value="GH18_2"/>
    <property type="match status" value="1"/>
</dbReference>
<accession>A0A2N3LPB0</accession>
<dbReference type="Pfam" id="PF01476">
    <property type="entry name" value="LysM"/>
    <property type="match status" value="2"/>
</dbReference>
<dbReference type="PANTHER" id="PTHR46066:SF2">
    <property type="entry name" value="CHITINASE DOMAIN-CONTAINING PROTEIN 1"/>
    <property type="match status" value="1"/>
</dbReference>
<keyword evidence="5" id="KW-1185">Reference proteome</keyword>
<dbReference type="InterPro" id="IPR017853">
    <property type="entry name" value="GH"/>
</dbReference>
<dbReference type="EMBL" id="PIQO01000001">
    <property type="protein sequence ID" value="PKR86522.1"/>
    <property type="molecule type" value="Genomic_DNA"/>
</dbReference>
<dbReference type="InterPro" id="IPR001223">
    <property type="entry name" value="Glyco_hydro18_cat"/>
</dbReference>
<dbReference type="RefSeq" id="WP_101352173.1">
    <property type="nucleotide sequence ID" value="NZ_PIQO01000001.1"/>
</dbReference>
<dbReference type="PROSITE" id="PS51782">
    <property type="entry name" value="LYSM"/>
    <property type="match status" value="2"/>
</dbReference>
<dbReference type="Gene3D" id="3.10.50.10">
    <property type="match status" value="1"/>
</dbReference>
<dbReference type="Gene3D" id="3.10.350.10">
    <property type="entry name" value="LysM domain"/>
    <property type="match status" value="2"/>
</dbReference>
<evidence type="ECO:0000259" key="3">
    <source>
        <dbReference type="PROSITE" id="PS51910"/>
    </source>
</evidence>
<dbReference type="GO" id="GO:0005975">
    <property type="term" value="P:carbohydrate metabolic process"/>
    <property type="evidence" value="ECO:0007669"/>
    <property type="project" value="InterPro"/>
</dbReference>
<reference evidence="4 5" key="1">
    <citation type="submission" date="2017-11" db="EMBL/GenBank/DDBJ databases">
        <title>Bacillus camelliae sp. nov., isolated from pu'er tea.</title>
        <authorList>
            <person name="Niu L."/>
        </authorList>
    </citation>
    <scope>NUCLEOTIDE SEQUENCE [LARGE SCALE GENOMIC DNA]</scope>
    <source>
        <strain evidence="4 5">7578-1</strain>
    </source>
</reference>
<protein>
    <submittedName>
        <fullName evidence="4">Chitinase</fullName>
    </submittedName>
</protein>
<dbReference type="SMART" id="SM00257">
    <property type="entry name" value="LysM"/>
    <property type="match status" value="2"/>
</dbReference>